<gene>
    <name evidence="3" type="ORF">HK414_26785</name>
</gene>
<dbReference type="PANTHER" id="PTHR33376">
    <property type="match status" value="1"/>
</dbReference>
<proteinExistence type="predicted"/>
<keyword evidence="1 2" id="KW-0732">Signal</keyword>
<name>A0ABX6P679_9BURK</name>
<dbReference type="Pfam" id="PF03480">
    <property type="entry name" value="DctP"/>
    <property type="match status" value="1"/>
</dbReference>
<feature type="chain" id="PRO_5047152116" evidence="2">
    <location>
        <begin position="33"/>
        <end position="338"/>
    </location>
</feature>
<evidence type="ECO:0000313" key="4">
    <source>
        <dbReference type="Proteomes" id="UP000500826"/>
    </source>
</evidence>
<keyword evidence="4" id="KW-1185">Reference proteome</keyword>
<dbReference type="InterPro" id="IPR038404">
    <property type="entry name" value="TRAP_DctP_sf"/>
</dbReference>
<organism evidence="3 4">
    <name type="scientific">Ramlibacter terrae</name>
    <dbReference type="NCBI Taxonomy" id="2732511"/>
    <lineage>
        <taxon>Bacteria</taxon>
        <taxon>Pseudomonadati</taxon>
        <taxon>Pseudomonadota</taxon>
        <taxon>Betaproteobacteria</taxon>
        <taxon>Burkholderiales</taxon>
        <taxon>Comamonadaceae</taxon>
        <taxon>Ramlibacter</taxon>
    </lineage>
</organism>
<dbReference type="EMBL" id="CP053418">
    <property type="protein sequence ID" value="QJW85578.1"/>
    <property type="molecule type" value="Genomic_DNA"/>
</dbReference>
<dbReference type="NCBIfam" id="NF037995">
    <property type="entry name" value="TRAP_S1"/>
    <property type="match status" value="1"/>
</dbReference>
<dbReference type="InterPro" id="IPR006311">
    <property type="entry name" value="TAT_signal"/>
</dbReference>
<evidence type="ECO:0000256" key="1">
    <source>
        <dbReference type="ARBA" id="ARBA00022729"/>
    </source>
</evidence>
<sequence length="338" mass="36611">MKHRSLSGGRRAVLAASVFALALAGAALPASAQQVITLHGASQFNDDHAFTKTMVKFEELVKKYYGKPVNFVLHKNSELGLEKQYFEYMSQGKAVDYGIVSPAHMSTFSKAAPFIDAPFLFRDLAHWNKVLDADTFKPIADEIAQRADVMLIGYAGGGVRNIFSNKPAANLNDIKALKVRVQGAPIWSRAFTAVGMAPTVIAYNEVYNAIQNGVISAGENEAAGVEQMKFNEVAPNLLMTQHAITIRPLCFSGKTFKGLPPDLQAAIVRAGKEAGAYGRQVESSEDGAKLDAMEKAGKLKRIAFADRARMKQLVDPVIAGYAKEIGAETIYTKINGIQ</sequence>
<dbReference type="InterPro" id="IPR018389">
    <property type="entry name" value="DctP_fam"/>
</dbReference>
<evidence type="ECO:0000256" key="2">
    <source>
        <dbReference type="SAM" id="SignalP"/>
    </source>
</evidence>
<accession>A0ABX6P679</accession>
<reference evidence="3 4" key="2">
    <citation type="submission" date="2020-05" db="EMBL/GenBank/DDBJ databases">
        <authorList>
            <person name="Khan S.A."/>
            <person name="Jeon C.O."/>
            <person name="Chun B.H."/>
        </authorList>
    </citation>
    <scope>NUCLEOTIDE SEQUENCE [LARGE SCALE GENOMIC DNA]</scope>
    <source>
        <strain evidence="3 4">H242</strain>
    </source>
</reference>
<reference evidence="3 4" key="1">
    <citation type="submission" date="2020-05" db="EMBL/GenBank/DDBJ databases">
        <title>Ramlibacter rhizophilus sp. nov., isolated from rhizosphere soil of national flower Mugunghwa from South Korea.</title>
        <authorList>
            <person name="Zheng-Fei Y."/>
            <person name="Huan T."/>
        </authorList>
    </citation>
    <scope>NUCLEOTIDE SEQUENCE [LARGE SCALE GENOMIC DNA]</scope>
    <source>
        <strain evidence="3 4">H242</strain>
    </source>
</reference>
<dbReference type="PANTHER" id="PTHR33376:SF4">
    <property type="entry name" value="SIALIC ACID-BINDING PERIPLASMIC PROTEIN SIAP"/>
    <property type="match status" value="1"/>
</dbReference>
<dbReference type="Proteomes" id="UP000500826">
    <property type="component" value="Chromosome"/>
</dbReference>
<dbReference type="CDD" id="cd13603">
    <property type="entry name" value="PBP2_TRAP_Siap_TeaA_like"/>
    <property type="match status" value="1"/>
</dbReference>
<evidence type="ECO:0000313" key="3">
    <source>
        <dbReference type="EMBL" id="QJW85578.1"/>
    </source>
</evidence>
<protein>
    <submittedName>
        <fullName evidence="3">TRAP transporter substrate-binding protein</fullName>
    </submittedName>
</protein>
<dbReference type="Gene3D" id="3.40.190.170">
    <property type="entry name" value="Bacterial extracellular solute-binding protein, family 7"/>
    <property type="match status" value="1"/>
</dbReference>
<feature type="signal peptide" evidence="2">
    <location>
        <begin position="1"/>
        <end position="32"/>
    </location>
</feature>
<dbReference type="PROSITE" id="PS51318">
    <property type="entry name" value="TAT"/>
    <property type="match status" value="1"/>
</dbReference>